<reference evidence="3" key="1">
    <citation type="submission" date="2014-11" db="EMBL/GenBank/DDBJ databases">
        <title>Hymenobacter sp. DG25B genome submission.</title>
        <authorList>
            <person name="Jung H.-Y."/>
            <person name="Kim M.K."/>
            <person name="Srinivasan S."/>
            <person name="Lim S."/>
        </authorList>
    </citation>
    <scope>NUCLEOTIDE SEQUENCE [LARGE SCALE GENOMIC DNA]</scope>
    <source>
        <strain evidence="3">DY59</strain>
    </source>
</reference>
<protein>
    <recommendedName>
        <fullName evidence="1">Metallo-beta-lactamase domain-containing protein</fullName>
    </recommendedName>
</protein>
<dbReference type="KEGG" id="dsw:QR90_02835"/>
<dbReference type="STRING" id="1182571.QR90_02835"/>
<evidence type="ECO:0000259" key="1">
    <source>
        <dbReference type="SMART" id="SM00849"/>
    </source>
</evidence>
<proteinExistence type="predicted"/>
<feature type="domain" description="Metallo-beta-lactamase" evidence="1">
    <location>
        <begin position="23"/>
        <end position="226"/>
    </location>
</feature>
<dbReference type="HOGENOM" id="CLU_030571_2_1_0"/>
<dbReference type="SUPFAM" id="SSF56281">
    <property type="entry name" value="Metallo-hydrolase/oxidoreductase"/>
    <property type="match status" value="1"/>
</dbReference>
<dbReference type="InterPro" id="IPR001279">
    <property type="entry name" value="Metallo-B-lactamas"/>
</dbReference>
<dbReference type="CDD" id="cd07721">
    <property type="entry name" value="yflN-like_MBL-fold"/>
    <property type="match status" value="1"/>
</dbReference>
<accession>A0A0A7KGE5</accession>
<gene>
    <name evidence="2" type="ORF">QR90_02835</name>
</gene>
<dbReference type="PANTHER" id="PTHR42951:SF15">
    <property type="entry name" value="METALLO-BETA-LACTAMASE SUPERFAMILY PROTEIN"/>
    <property type="match status" value="1"/>
</dbReference>
<dbReference type="AlphaFoldDB" id="A0A0A7KGE5"/>
<dbReference type="InterPro" id="IPR036866">
    <property type="entry name" value="RibonucZ/Hydroxyglut_hydro"/>
</dbReference>
<evidence type="ECO:0000313" key="2">
    <source>
        <dbReference type="EMBL" id="AIZ44274.1"/>
    </source>
</evidence>
<dbReference type="Proteomes" id="UP000030634">
    <property type="component" value="Chromosome"/>
</dbReference>
<dbReference type="Gene3D" id="3.60.15.10">
    <property type="entry name" value="Ribonuclease Z/Hydroxyacylglutathione hydrolase-like"/>
    <property type="match status" value="1"/>
</dbReference>
<organism evidence="2 3">
    <name type="scientific">Deinococcus radiopugnans</name>
    <dbReference type="NCBI Taxonomy" id="57497"/>
    <lineage>
        <taxon>Bacteria</taxon>
        <taxon>Thermotogati</taxon>
        <taxon>Deinococcota</taxon>
        <taxon>Deinococci</taxon>
        <taxon>Deinococcales</taxon>
        <taxon>Deinococcaceae</taxon>
        <taxon>Deinococcus</taxon>
    </lineage>
</organism>
<dbReference type="RefSeq" id="WP_039682086.1">
    <property type="nucleotide sequence ID" value="NZ_CP010028.1"/>
</dbReference>
<name>A0A0A7KGE5_9DEIO</name>
<dbReference type="PANTHER" id="PTHR42951">
    <property type="entry name" value="METALLO-BETA-LACTAMASE DOMAIN-CONTAINING"/>
    <property type="match status" value="1"/>
</dbReference>
<evidence type="ECO:0000313" key="3">
    <source>
        <dbReference type="Proteomes" id="UP000030634"/>
    </source>
</evidence>
<dbReference type="InterPro" id="IPR050855">
    <property type="entry name" value="NDM-1-like"/>
</dbReference>
<dbReference type="Pfam" id="PF00753">
    <property type="entry name" value="Lactamase_B"/>
    <property type="match status" value="1"/>
</dbReference>
<dbReference type="EMBL" id="CP010028">
    <property type="protein sequence ID" value="AIZ44274.1"/>
    <property type="molecule type" value="Genomic_DNA"/>
</dbReference>
<dbReference type="SMART" id="SM00849">
    <property type="entry name" value="Lactamase_B"/>
    <property type="match status" value="1"/>
</dbReference>
<sequence length="249" mass="26447">MRLNDDLLVLELGTDFGTGPTLLHPVLILDAQAGHTLVDTGVPGMEGAIEAALAEVGATLKDVRQVIVTHHDLDHIGSLEAIVKTSGAQVWASERETPFIQGEEWPQKMPPQERVAALLADPQTPPHVRARLSLPRVAVRVDRTLHDGERLPLAGGVRVILTPGHTPGHLSLYLERTGTLITGDALVSEGGQLQPPRAQVTPEMAAAGQSVNKMAELDVQTAVTYHGGVVQDDANGQLRRVAEGMTTAG</sequence>